<feature type="signal peptide" evidence="1">
    <location>
        <begin position="1"/>
        <end position="22"/>
    </location>
</feature>
<dbReference type="AlphaFoldDB" id="A0A2N8RK02"/>
<sequence>MQGLQKTLTVLALTMAASLAMATEGGHESQMRHDYSAADGKQVLKQLLKDGKVLSVDYKGKRVMGRSDGRVRPYEIKIRTPDGVIHTVEYRGVPVGINNG</sequence>
<dbReference type="RefSeq" id="WP_084166401.1">
    <property type="nucleotide sequence ID" value="NZ_JAMOHR010000001.1"/>
</dbReference>
<gene>
    <name evidence="2" type="ORF">CXK99_01225</name>
</gene>
<dbReference type="Proteomes" id="UP000236003">
    <property type="component" value="Unassembled WGS sequence"/>
</dbReference>
<comment type="caution">
    <text evidence="2">The sequence shown here is derived from an EMBL/GenBank/DDBJ whole genome shotgun (WGS) entry which is preliminary data.</text>
</comment>
<evidence type="ECO:0000313" key="3">
    <source>
        <dbReference type="Proteomes" id="UP000236003"/>
    </source>
</evidence>
<accession>A0A2N8RK02</accession>
<protein>
    <recommendedName>
        <fullName evidence="4">PepSY domain-containing protein</fullName>
    </recommendedName>
</protein>
<reference evidence="2 3" key="1">
    <citation type="submission" date="2018-01" db="EMBL/GenBank/DDBJ databases">
        <title>Denitrification phenotypes of diverse strains of Pseudomonas stutzeri.</title>
        <authorList>
            <person name="Milligan D.A."/>
            <person name="Bergaust L."/>
            <person name="Bakken L.R."/>
            <person name="Frostegard A."/>
        </authorList>
    </citation>
    <scope>NUCLEOTIDE SEQUENCE [LARGE SCALE GENOMIC DNA]</scope>
    <source>
        <strain evidence="2 3">CCUG 44592</strain>
    </source>
</reference>
<evidence type="ECO:0008006" key="4">
    <source>
        <dbReference type="Google" id="ProtNLM"/>
    </source>
</evidence>
<evidence type="ECO:0000256" key="1">
    <source>
        <dbReference type="SAM" id="SignalP"/>
    </source>
</evidence>
<name>A0A2N8RK02_STUST</name>
<proteinExistence type="predicted"/>
<feature type="chain" id="PRO_5014601640" description="PepSY domain-containing protein" evidence="1">
    <location>
        <begin position="23"/>
        <end position="100"/>
    </location>
</feature>
<keyword evidence="1" id="KW-0732">Signal</keyword>
<evidence type="ECO:0000313" key="2">
    <source>
        <dbReference type="EMBL" id="PNF61388.1"/>
    </source>
</evidence>
<dbReference type="EMBL" id="POUM01000001">
    <property type="protein sequence ID" value="PNF61388.1"/>
    <property type="molecule type" value="Genomic_DNA"/>
</dbReference>
<organism evidence="2 3">
    <name type="scientific">Stutzerimonas stutzeri</name>
    <name type="common">Pseudomonas stutzeri</name>
    <dbReference type="NCBI Taxonomy" id="316"/>
    <lineage>
        <taxon>Bacteria</taxon>
        <taxon>Pseudomonadati</taxon>
        <taxon>Pseudomonadota</taxon>
        <taxon>Gammaproteobacteria</taxon>
        <taxon>Pseudomonadales</taxon>
        <taxon>Pseudomonadaceae</taxon>
        <taxon>Stutzerimonas</taxon>
    </lineage>
</organism>